<organism evidence="6 7">
    <name type="scientific">Marinomonas communis</name>
    <dbReference type="NCBI Taxonomy" id="28254"/>
    <lineage>
        <taxon>Bacteria</taxon>
        <taxon>Pseudomonadati</taxon>
        <taxon>Pseudomonadota</taxon>
        <taxon>Gammaproteobacteria</taxon>
        <taxon>Oceanospirillales</taxon>
        <taxon>Oceanospirillaceae</taxon>
        <taxon>Marinomonas</taxon>
    </lineage>
</organism>
<evidence type="ECO:0000313" key="6">
    <source>
        <dbReference type="EMBL" id="TDR12474.1"/>
    </source>
</evidence>
<accession>A0A4R6X5D1</accession>
<evidence type="ECO:0000256" key="1">
    <source>
        <dbReference type="ARBA" id="ARBA00008857"/>
    </source>
</evidence>
<dbReference type="Proteomes" id="UP000295729">
    <property type="component" value="Unassembled WGS sequence"/>
</dbReference>
<dbReference type="OrthoDB" id="9157643at2"/>
<dbReference type="CDD" id="cd00397">
    <property type="entry name" value="DNA_BRE_C"/>
    <property type="match status" value="1"/>
</dbReference>
<reference evidence="6 7" key="1">
    <citation type="submission" date="2019-03" db="EMBL/GenBank/DDBJ databases">
        <title>Genomic Encyclopedia of Type Strains, Phase IV (KMG-IV): sequencing the most valuable type-strain genomes for metagenomic binning, comparative biology and taxonomic classification.</title>
        <authorList>
            <person name="Goeker M."/>
        </authorList>
    </citation>
    <scope>NUCLEOTIDE SEQUENCE [LARGE SCALE GENOMIC DNA]</scope>
    <source>
        <strain evidence="6 7">DSM 5604</strain>
    </source>
</reference>
<dbReference type="PANTHER" id="PTHR30349">
    <property type="entry name" value="PHAGE INTEGRASE-RELATED"/>
    <property type="match status" value="1"/>
</dbReference>
<evidence type="ECO:0000256" key="4">
    <source>
        <dbReference type="ARBA" id="ARBA00023172"/>
    </source>
</evidence>
<dbReference type="PANTHER" id="PTHR30349:SF41">
    <property type="entry name" value="INTEGRASE_RECOMBINASE PROTEIN MJ0367-RELATED"/>
    <property type="match status" value="1"/>
</dbReference>
<dbReference type="InterPro" id="IPR013762">
    <property type="entry name" value="Integrase-like_cat_sf"/>
</dbReference>
<dbReference type="PROSITE" id="PS51898">
    <property type="entry name" value="TYR_RECOMBINASE"/>
    <property type="match status" value="1"/>
</dbReference>
<dbReference type="SUPFAM" id="SSF56349">
    <property type="entry name" value="DNA breaking-rejoining enzymes"/>
    <property type="match status" value="1"/>
</dbReference>
<protein>
    <submittedName>
        <fullName evidence="6">Phage integrase family protein</fullName>
    </submittedName>
</protein>
<comment type="similarity">
    <text evidence="1">Belongs to the 'phage' integrase family.</text>
</comment>
<dbReference type="InterPro" id="IPR011010">
    <property type="entry name" value="DNA_brk_join_enz"/>
</dbReference>
<proteinExistence type="inferred from homology"/>
<gene>
    <name evidence="6" type="ORF">C8D85_2509</name>
</gene>
<dbReference type="InterPro" id="IPR002104">
    <property type="entry name" value="Integrase_catalytic"/>
</dbReference>
<evidence type="ECO:0000256" key="3">
    <source>
        <dbReference type="ARBA" id="ARBA00023125"/>
    </source>
</evidence>
<evidence type="ECO:0000259" key="5">
    <source>
        <dbReference type="PROSITE" id="PS51898"/>
    </source>
</evidence>
<dbReference type="EMBL" id="SNZA01000004">
    <property type="protein sequence ID" value="TDR12474.1"/>
    <property type="molecule type" value="Genomic_DNA"/>
</dbReference>
<keyword evidence="4" id="KW-0233">DNA recombination</keyword>
<dbReference type="AlphaFoldDB" id="A0A4R6X5D1"/>
<evidence type="ECO:0000313" key="7">
    <source>
        <dbReference type="Proteomes" id="UP000295729"/>
    </source>
</evidence>
<feature type="domain" description="Tyr recombinase" evidence="5">
    <location>
        <begin position="517"/>
        <end position="761"/>
    </location>
</feature>
<dbReference type="Gene3D" id="1.10.443.10">
    <property type="entry name" value="Intergrase catalytic core"/>
    <property type="match status" value="1"/>
</dbReference>
<dbReference type="GO" id="GO:0015074">
    <property type="term" value="P:DNA integration"/>
    <property type="evidence" value="ECO:0007669"/>
    <property type="project" value="UniProtKB-KW"/>
</dbReference>
<keyword evidence="2" id="KW-0229">DNA integration</keyword>
<evidence type="ECO:0000256" key="2">
    <source>
        <dbReference type="ARBA" id="ARBA00022908"/>
    </source>
</evidence>
<keyword evidence="7" id="KW-1185">Reference proteome</keyword>
<dbReference type="Pfam" id="PF00589">
    <property type="entry name" value="Phage_integrase"/>
    <property type="match status" value="1"/>
</dbReference>
<keyword evidence="3" id="KW-0238">DNA-binding</keyword>
<name>A0A4R6X5D1_9GAMM</name>
<dbReference type="GO" id="GO:0006310">
    <property type="term" value="P:DNA recombination"/>
    <property type="evidence" value="ECO:0007669"/>
    <property type="project" value="UniProtKB-KW"/>
</dbReference>
<sequence>MSDISIHDQYSKALSNLSPKRLGIFQDFETTLDETQHIYFMHLMIWLSSDESRESKLIKDGYPKVKRQPRQHRQPKFNSSNLLIRFINAHEALIDDKVEVSKMLRGLVIHLKNIEEMTPETPLPALVQKLDREPGRLTPNVFKHYISKYSQLEAALTESLKSGNCSEEVVRGQVVLSAALYGGLISIEGLYALILNAPKGPISIRNQSAWSLDLTLSGYYYAEPRVWYPDLLTETLLLNKKLGVLDESTGNKRDMAQKVSSFVQALLSDLPKDVRKSLSLKRQQFEKCLDMIAVGYDIYIPPFITRYAQGGLVSHSLKSSALSRIAGHQIRLDLESTFDSNWAPTDQDLNYTTKETCSNTYSEISEESQALNWSWIKGEIIHDHSTDQLAESLESLMSSRDSQMSHIQKLVIMWGITLSKNGSSSFVNLRPGRIKTMISSIGSRLCPLIQERDVTLYNAEELEDLYEDLLGTVSSQSLKRKLANILARFQSYLEREHYVDEIDSREVFGVQNSPIPVDANIILIDEYHHILTTLEGISELELAPDLNIIVRLIFILGYRCGLRRSEGLKLRLDDIQGDDDLYLLIRPHIDRTLKTNNAKRIFKLDQFLGENELVFLKSWLQKRRDAYHHKESNSPFLFYLTGNNTPCIDGDSVFPIIHSVMRAVCRDNSLRYHHLRHSFATLLLLKLMLNDKSSLSIFEAYPQTREWIRNSEGLKKHLFGTLTTTKKSLYALSMLMGHASPETTLEHYSHLLDYMARELIEERLKPTSEQLALASDQSICTIYRWLESGKNKYRENLRKKYLNGGLKTASIPPVKAIRNFSLELTNSNLEKEFDQCRKVLFKLIQSPNKEDKLTQLSNSTGVAKPDIETWRNNLYSLLGTDPHKFGMSSAKKINLEIYNGETLPLPAQPRKTVQDRAAYLSLLTSLDEMSKHQPEKLQILLNGFQQYTQKRNYLMRFTSIEDAKPIIEVLSLLKTDNVALKFTLLHGKGQSHSNIIRECIPNWRMGLGISKKESFETTIASNDTKAGEHGWLGINLVNRRTGKAIEGARYALAMNYILFHSQ</sequence>
<dbReference type="RefSeq" id="WP_133563212.1">
    <property type="nucleotide sequence ID" value="NZ_SNZA01000004.1"/>
</dbReference>
<comment type="caution">
    <text evidence="6">The sequence shown here is derived from an EMBL/GenBank/DDBJ whole genome shotgun (WGS) entry which is preliminary data.</text>
</comment>
<dbReference type="InterPro" id="IPR050090">
    <property type="entry name" value="Tyrosine_recombinase_XerCD"/>
</dbReference>
<dbReference type="GO" id="GO:0003677">
    <property type="term" value="F:DNA binding"/>
    <property type="evidence" value="ECO:0007669"/>
    <property type="project" value="UniProtKB-KW"/>
</dbReference>